<keyword evidence="3" id="KW-0804">Transcription</keyword>
<protein>
    <submittedName>
        <fullName evidence="5">AraC-like DNA-binding protein</fullName>
    </submittedName>
</protein>
<name>A0A2T0VGP9_9MICO</name>
<dbReference type="InterPro" id="IPR050204">
    <property type="entry name" value="AraC_XylS_family_regulators"/>
</dbReference>
<comment type="caution">
    <text evidence="5">The sequence shown here is derived from an EMBL/GenBank/DDBJ whole genome shotgun (WGS) entry which is preliminary data.</text>
</comment>
<dbReference type="InterPro" id="IPR032783">
    <property type="entry name" value="AraC_lig"/>
</dbReference>
<keyword evidence="6" id="KW-1185">Reference proteome</keyword>
<evidence type="ECO:0000313" key="5">
    <source>
        <dbReference type="EMBL" id="PRY69355.1"/>
    </source>
</evidence>
<dbReference type="EMBL" id="PVTL01000002">
    <property type="protein sequence ID" value="PRY69355.1"/>
    <property type="molecule type" value="Genomic_DNA"/>
</dbReference>
<dbReference type="OrthoDB" id="241790at2"/>
<dbReference type="PROSITE" id="PS00041">
    <property type="entry name" value="HTH_ARAC_FAMILY_1"/>
    <property type="match status" value="1"/>
</dbReference>
<accession>A0A2T0VGP9</accession>
<organism evidence="5 6">
    <name type="scientific">Glaciihabitans tibetensis</name>
    <dbReference type="NCBI Taxonomy" id="1266600"/>
    <lineage>
        <taxon>Bacteria</taxon>
        <taxon>Bacillati</taxon>
        <taxon>Actinomycetota</taxon>
        <taxon>Actinomycetes</taxon>
        <taxon>Micrococcales</taxon>
        <taxon>Microbacteriaceae</taxon>
        <taxon>Glaciihabitans</taxon>
    </lineage>
</organism>
<dbReference type="PANTHER" id="PTHR46796">
    <property type="entry name" value="HTH-TYPE TRANSCRIPTIONAL ACTIVATOR RHAS-RELATED"/>
    <property type="match status" value="1"/>
</dbReference>
<dbReference type="RefSeq" id="WP_106210092.1">
    <property type="nucleotide sequence ID" value="NZ_PVTL01000002.1"/>
</dbReference>
<proteinExistence type="predicted"/>
<gene>
    <name evidence="5" type="ORF">B0I08_10227</name>
</gene>
<evidence type="ECO:0000256" key="2">
    <source>
        <dbReference type="ARBA" id="ARBA00023125"/>
    </source>
</evidence>
<evidence type="ECO:0000256" key="3">
    <source>
        <dbReference type="ARBA" id="ARBA00023163"/>
    </source>
</evidence>
<dbReference type="InterPro" id="IPR018062">
    <property type="entry name" value="HTH_AraC-typ_CS"/>
</dbReference>
<sequence length="313" mass="34026">MDALARLLDAPRGRDAYLLRASLTPPWSVRLADESPLGLIAVVRGSAWIEGDEGAPLELHAGDVAVARGPAAVVMSHEPGIRPDVVILPGMRVQSPDGRDVHDEWSLGLRAWGNDPDGPTTMLMGCYQVRGEVTQRLLSALPPVIHLRGADFDTPFISILADEIVRDAPGQSAVLDRLFDVLLVAVLRAWLTHEGPERTGLYGAQSDRIVGHALRLLHEDPAYPWTIAELAARVRVSRAALARRFSKLVGEPPMTYLSGWRLALAADRLIQPNVTIEAVAREVGYSSGFALSAAFKRERGMSPKEHRARSLAS</sequence>
<dbReference type="SMART" id="SM00342">
    <property type="entry name" value="HTH_ARAC"/>
    <property type="match status" value="1"/>
</dbReference>
<dbReference type="InterPro" id="IPR009057">
    <property type="entry name" value="Homeodomain-like_sf"/>
</dbReference>
<dbReference type="GO" id="GO:0003700">
    <property type="term" value="F:DNA-binding transcription factor activity"/>
    <property type="evidence" value="ECO:0007669"/>
    <property type="project" value="InterPro"/>
</dbReference>
<dbReference type="InterPro" id="IPR018060">
    <property type="entry name" value="HTH_AraC"/>
</dbReference>
<dbReference type="GO" id="GO:0043565">
    <property type="term" value="F:sequence-specific DNA binding"/>
    <property type="evidence" value="ECO:0007669"/>
    <property type="project" value="InterPro"/>
</dbReference>
<evidence type="ECO:0000256" key="1">
    <source>
        <dbReference type="ARBA" id="ARBA00023015"/>
    </source>
</evidence>
<feature type="domain" description="HTH araC/xylS-type" evidence="4">
    <location>
        <begin position="211"/>
        <end position="309"/>
    </location>
</feature>
<keyword evidence="1" id="KW-0805">Transcription regulation</keyword>
<dbReference type="Pfam" id="PF12852">
    <property type="entry name" value="Cupin_6"/>
    <property type="match status" value="1"/>
</dbReference>
<evidence type="ECO:0000313" key="6">
    <source>
        <dbReference type="Proteomes" id="UP000237983"/>
    </source>
</evidence>
<dbReference type="SUPFAM" id="SSF46689">
    <property type="entry name" value="Homeodomain-like"/>
    <property type="match status" value="2"/>
</dbReference>
<dbReference type="Proteomes" id="UP000237983">
    <property type="component" value="Unassembled WGS sequence"/>
</dbReference>
<keyword evidence="2 5" id="KW-0238">DNA-binding</keyword>
<reference evidence="5 6" key="1">
    <citation type="submission" date="2018-03" db="EMBL/GenBank/DDBJ databases">
        <title>Genomic Encyclopedia of Type Strains, Phase III (KMG-III): the genomes of soil and plant-associated and newly described type strains.</title>
        <authorList>
            <person name="Whitman W."/>
        </authorList>
    </citation>
    <scope>NUCLEOTIDE SEQUENCE [LARGE SCALE GENOMIC DNA]</scope>
    <source>
        <strain evidence="5 6">CGMCC 1.12484</strain>
    </source>
</reference>
<evidence type="ECO:0000259" key="4">
    <source>
        <dbReference type="PROSITE" id="PS01124"/>
    </source>
</evidence>
<dbReference type="Pfam" id="PF12833">
    <property type="entry name" value="HTH_18"/>
    <property type="match status" value="1"/>
</dbReference>
<dbReference type="Gene3D" id="1.10.10.60">
    <property type="entry name" value="Homeodomain-like"/>
    <property type="match status" value="2"/>
</dbReference>
<dbReference type="PROSITE" id="PS01124">
    <property type="entry name" value="HTH_ARAC_FAMILY_2"/>
    <property type="match status" value="1"/>
</dbReference>
<dbReference type="PANTHER" id="PTHR46796:SF13">
    <property type="entry name" value="HTH-TYPE TRANSCRIPTIONAL ACTIVATOR RHAS"/>
    <property type="match status" value="1"/>
</dbReference>
<dbReference type="AlphaFoldDB" id="A0A2T0VGP9"/>